<dbReference type="EMBL" id="BPTT01000001">
    <property type="protein sequence ID" value="GJG32748.1"/>
    <property type="molecule type" value="Genomic_DNA"/>
</dbReference>
<gene>
    <name evidence="4" type="ORF">PRMUPPPA20_08570</name>
</gene>
<proteinExistence type="predicted"/>
<dbReference type="SUPFAM" id="SSF143990">
    <property type="entry name" value="YbiA-like"/>
    <property type="match status" value="1"/>
</dbReference>
<name>A0AA37MF76_XYLRU</name>
<accession>A0AA37MF76</accession>
<organism evidence="4 5">
    <name type="scientific">Xylanibacter ruminicola</name>
    <name type="common">Prevotella ruminicola</name>
    <dbReference type="NCBI Taxonomy" id="839"/>
    <lineage>
        <taxon>Bacteria</taxon>
        <taxon>Pseudomonadati</taxon>
        <taxon>Bacteroidota</taxon>
        <taxon>Bacteroidia</taxon>
        <taxon>Bacteroidales</taxon>
        <taxon>Prevotellaceae</taxon>
        <taxon>Xylanibacter</taxon>
    </lineage>
</organism>
<evidence type="ECO:0000313" key="5">
    <source>
        <dbReference type="Proteomes" id="UP000887097"/>
    </source>
</evidence>
<dbReference type="Pfam" id="PF08719">
    <property type="entry name" value="NADAR"/>
    <property type="match status" value="1"/>
</dbReference>
<dbReference type="InterPro" id="IPR012816">
    <property type="entry name" value="NADAR"/>
</dbReference>
<dbReference type="Gene3D" id="1.10.357.40">
    <property type="entry name" value="YbiA-like"/>
    <property type="match status" value="1"/>
</dbReference>
<evidence type="ECO:0000313" key="4">
    <source>
        <dbReference type="EMBL" id="GJG32748.1"/>
    </source>
</evidence>
<dbReference type="Proteomes" id="UP000887097">
    <property type="component" value="Unassembled WGS sequence"/>
</dbReference>
<dbReference type="GeneID" id="31499895"/>
<comment type="catalytic activity">
    <reaction evidence="2">
        <text>2,5-diamino-6-hydroxy-4-(5-phosphoribosylamino)-pyrimidine + H2O = 2,5,6-triamino-4-hydroxypyrimidine + D-ribose 5-phosphate</text>
        <dbReference type="Rhea" id="RHEA:23436"/>
        <dbReference type="ChEBI" id="CHEBI:15377"/>
        <dbReference type="ChEBI" id="CHEBI:58614"/>
        <dbReference type="ChEBI" id="CHEBI:78346"/>
        <dbReference type="ChEBI" id="CHEBI:137796"/>
    </reaction>
</comment>
<comment type="catalytic activity">
    <reaction evidence="1">
        <text>5-amino-6-(5-phospho-D-ribosylamino)uracil + H2O = 5,6-diaminouracil + D-ribose 5-phosphate</text>
        <dbReference type="Rhea" id="RHEA:55020"/>
        <dbReference type="ChEBI" id="CHEBI:15377"/>
        <dbReference type="ChEBI" id="CHEBI:46252"/>
        <dbReference type="ChEBI" id="CHEBI:58453"/>
        <dbReference type="ChEBI" id="CHEBI:78346"/>
    </reaction>
</comment>
<dbReference type="AlphaFoldDB" id="A0AA37MF76"/>
<evidence type="ECO:0000256" key="1">
    <source>
        <dbReference type="ARBA" id="ARBA00000022"/>
    </source>
</evidence>
<dbReference type="CDD" id="cd15457">
    <property type="entry name" value="NADAR"/>
    <property type="match status" value="1"/>
</dbReference>
<evidence type="ECO:0000259" key="3">
    <source>
        <dbReference type="Pfam" id="PF08719"/>
    </source>
</evidence>
<evidence type="ECO:0000256" key="2">
    <source>
        <dbReference type="ARBA" id="ARBA00000751"/>
    </source>
</evidence>
<reference evidence="4" key="1">
    <citation type="submission" date="2021-08" db="EMBL/GenBank/DDBJ databases">
        <title>Prevotella lacticifex sp. nov., isolated from rumen of cow.</title>
        <authorList>
            <person name="Shinkai T."/>
            <person name="Ikeyama N."/>
            <person name="Kumagai M."/>
            <person name="Ohmori H."/>
            <person name="Sakamoto M."/>
            <person name="Ohkuma M."/>
            <person name="Mitsumori M."/>
        </authorList>
    </citation>
    <scope>NUCLEOTIDE SEQUENCE</scope>
    <source>
        <strain evidence="4">JCM 8259</strain>
    </source>
</reference>
<dbReference type="OMA" id="AEHWMMF"/>
<dbReference type="InterPro" id="IPR037238">
    <property type="entry name" value="YbiA-like_sf"/>
</dbReference>
<dbReference type="RefSeq" id="WP_013065416.1">
    <property type="nucleotide sequence ID" value="NZ_BPTT01000001.1"/>
</dbReference>
<sequence>MRVTDKHICFWNEWPSNWHPAEFDVEVNGVKCHFYNTEQYFMYMKAIVFGDEEIAKQILEVSDPKKVKALGRKVQNYDEAVWNEKRYQVMLKANVAKFSQNEDLKQLLLSPEYEGHGFVEASPYDKVWGVRMFESNPDIDDETKWKGLNLLGKVLDETRRIVSLLK</sequence>
<protein>
    <recommendedName>
        <fullName evidence="3">NADAR domain-containing protein</fullName>
    </recommendedName>
</protein>
<feature type="domain" description="NADAR" evidence="3">
    <location>
        <begin position="14"/>
        <end position="160"/>
    </location>
</feature>
<comment type="caution">
    <text evidence="4">The sequence shown here is derived from an EMBL/GenBank/DDBJ whole genome shotgun (WGS) entry which is preliminary data.</text>
</comment>
<dbReference type="NCBIfam" id="TIGR02464">
    <property type="entry name" value="ribofla_fusion"/>
    <property type="match status" value="1"/>
</dbReference>